<proteinExistence type="predicted"/>
<accession>A0AAN6EPR0</accession>
<evidence type="ECO:0000313" key="1">
    <source>
        <dbReference type="EMBL" id="KAJ8989272.1"/>
    </source>
</evidence>
<gene>
    <name evidence="1" type="ORF">HRR80_006993</name>
</gene>
<dbReference type="AlphaFoldDB" id="A0AAN6EPR0"/>
<sequence length="238" mass="28024">MSRCYPSSFPVVPTSSMIPAVTPQITATIKFIDHKLKMLDQVEDTKKKIISSGQKWGEKSSEKMERRIWVEICPFVLLGSWYITQVITATANAFPNDAQKNEFLAQYEEIFRFHRTWRHKEVSQEVLKPYIHDIPKEPFASYNFLKPSIYTELRASASLTRLNKLREVDKWKRPSKYYGYAVEAQMEWQMIKREKDRLDSQGDTYAEQVWPSHMVDDHLETLEKILEKGKARQPEDED</sequence>
<comment type="caution">
    <text evidence="1">The sequence shown here is derived from an EMBL/GenBank/DDBJ whole genome shotgun (WGS) entry which is preliminary data.</text>
</comment>
<dbReference type="Proteomes" id="UP001161757">
    <property type="component" value="Unassembled WGS sequence"/>
</dbReference>
<reference evidence="1" key="1">
    <citation type="submission" date="2023-01" db="EMBL/GenBank/DDBJ databases">
        <title>Exophiala dermititidis isolated from Cystic Fibrosis Patient.</title>
        <authorList>
            <person name="Kurbessoian T."/>
            <person name="Crocker A."/>
            <person name="Murante D."/>
            <person name="Hogan D.A."/>
            <person name="Stajich J.E."/>
        </authorList>
    </citation>
    <scope>NUCLEOTIDE SEQUENCE</scope>
    <source>
        <strain evidence="1">Ex8</strain>
    </source>
</reference>
<protein>
    <submittedName>
        <fullName evidence="1">Uncharacterized protein</fullName>
    </submittedName>
</protein>
<organism evidence="1 2">
    <name type="scientific">Exophiala dermatitidis</name>
    <name type="common">Black yeast-like fungus</name>
    <name type="synonym">Wangiella dermatitidis</name>
    <dbReference type="NCBI Taxonomy" id="5970"/>
    <lineage>
        <taxon>Eukaryota</taxon>
        <taxon>Fungi</taxon>
        <taxon>Dikarya</taxon>
        <taxon>Ascomycota</taxon>
        <taxon>Pezizomycotina</taxon>
        <taxon>Eurotiomycetes</taxon>
        <taxon>Chaetothyriomycetidae</taxon>
        <taxon>Chaetothyriales</taxon>
        <taxon>Herpotrichiellaceae</taxon>
        <taxon>Exophiala</taxon>
    </lineage>
</organism>
<dbReference type="EMBL" id="JAJGCB010000015">
    <property type="protein sequence ID" value="KAJ8989272.1"/>
    <property type="molecule type" value="Genomic_DNA"/>
</dbReference>
<evidence type="ECO:0000313" key="2">
    <source>
        <dbReference type="Proteomes" id="UP001161757"/>
    </source>
</evidence>
<name>A0AAN6EPR0_EXODE</name>